<keyword evidence="3" id="KW-0808">Transferase</keyword>
<evidence type="ECO:0000259" key="2">
    <source>
        <dbReference type="Pfam" id="PF00535"/>
    </source>
</evidence>
<reference evidence="3 4" key="1">
    <citation type="submission" date="2024-04" db="EMBL/GenBank/DDBJ databases">
        <title>Polymorphospora sp. isolated from Baiyangdian Lake in Xiong'an New Area.</title>
        <authorList>
            <person name="Zhang X."/>
            <person name="Liu J."/>
        </authorList>
    </citation>
    <scope>NUCLEOTIDE SEQUENCE [LARGE SCALE GENOMIC DNA]</scope>
    <source>
        <strain evidence="3 4">2-325</strain>
    </source>
</reference>
<dbReference type="GO" id="GO:0016757">
    <property type="term" value="F:glycosyltransferase activity"/>
    <property type="evidence" value="ECO:0007669"/>
    <property type="project" value="UniProtKB-KW"/>
</dbReference>
<protein>
    <submittedName>
        <fullName evidence="3">Glycosyltransferase family A protein</fullName>
        <ecNumber evidence="3">2.4.-.-</ecNumber>
    </submittedName>
</protein>
<dbReference type="RefSeq" id="WP_364222246.1">
    <property type="nucleotide sequence ID" value="NZ_JBCGDC010000164.1"/>
</dbReference>
<dbReference type="Pfam" id="PF00535">
    <property type="entry name" value="Glycos_transf_2"/>
    <property type="match status" value="1"/>
</dbReference>
<dbReference type="CDD" id="cd00761">
    <property type="entry name" value="Glyco_tranf_GTA_type"/>
    <property type="match status" value="1"/>
</dbReference>
<dbReference type="EC" id="2.4.-.-" evidence="3"/>
<evidence type="ECO:0000313" key="4">
    <source>
        <dbReference type="Proteomes" id="UP001582793"/>
    </source>
</evidence>
<keyword evidence="1" id="KW-1133">Transmembrane helix</keyword>
<sequence length="332" mass="35042">MDPLVSVVIPCYNRARTVALCVESVLRQTHPAIEIIVVDDASTDGSAMIAASAGATVLRLTTNSGPGAARNLGAEHAQGEILFFLDADVALEPGSVAAAVAELSSAPGLGAICGVLRPESLLSHNLIAEYRALQMYHWWLAREGPMEGLHTALCAMRADVFRELGPFNPDLRHTEAPEYGYRIRQRYDVRSTAAIAGTHDHDTTLRVLLPKVFLRARASAYEVRPGEVLGGAASRVLASGLILAAALTLPLPLIVGAAGLAAPLLLLALAVALEGGTYRRVMSDRGVRFGLRFAAVHLLYQLTSAAGAAIGTVERIVRPAARRAAPSVGVPR</sequence>
<evidence type="ECO:0000313" key="3">
    <source>
        <dbReference type="EMBL" id="MFB6397742.1"/>
    </source>
</evidence>
<dbReference type="EMBL" id="JBCGDC010000164">
    <property type="protein sequence ID" value="MFB6397742.1"/>
    <property type="molecule type" value="Genomic_DNA"/>
</dbReference>
<dbReference type="PANTHER" id="PTHR43685">
    <property type="entry name" value="GLYCOSYLTRANSFERASE"/>
    <property type="match status" value="1"/>
</dbReference>
<comment type="caution">
    <text evidence="3">The sequence shown here is derived from an EMBL/GenBank/DDBJ whole genome shotgun (WGS) entry which is preliminary data.</text>
</comment>
<keyword evidence="3" id="KW-0328">Glycosyltransferase</keyword>
<organism evidence="3 4">
    <name type="scientific">Polymorphospora lycopeni</name>
    <dbReference type="NCBI Taxonomy" id="3140240"/>
    <lineage>
        <taxon>Bacteria</taxon>
        <taxon>Bacillati</taxon>
        <taxon>Actinomycetota</taxon>
        <taxon>Actinomycetes</taxon>
        <taxon>Micromonosporales</taxon>
        <taxon>Micromonosporaceae</taxon>
        <taxon>Polymorphospora</taxon>
    </lineage>
</organism>
<proteinExistence type="predicted"/>
<feature type="domain" description="Glycosyltransferase 2-like" evidence="2">
    <location>
        <begin position="6"/>
        <end position="119"/>
    </location>
</feature>
<dbReference type="Proteomes" id="UP001582793">
    <property type="component" value="Unassembled WGS sequence"/>
</dbReference>
<feature type="transmembrane region" description="Helical" evidence="1">
    <location>
        <begin position="253"/>
        <end position="273"/>
    </location>
</feature>
<dbReference type="InterPro" id="IPR029044">
    <property type="entry name" value="Nucleotide-diphossugar_trans"/>
</dbReference>
<name>A0ABV5D0F9_9ACTN</name>
<keyword evidence="4" id="KW-1185">Reference proteome</keyword>
<dbReference type="InterPro" id="IPR001173">
    <property type="entry name" value="Glyco_trans_2-like"/>
</dbReference>
<dbReference type="InterPro" id="IPR050834">
    <property type="entry name" value="Glycosyltransf_2"/>
</dbReference>
<keyword evidence="1" id="KW-0472">Membrane</keyword>
<evidence type="ECO:0000256" key="1">
    <source>
        <dbReference type="SAM" id="Phobius"/>
    </source>
</evidence>
<keyword evidence="1" id="KW-0812">Transmembrane</keyword>
<dbReference type="PANTHER" id="PTHR43685:SF2">
    <property type="entry name" value="GLYCOSYLTRANSFERASE 2-LIKE DOMAIN-CONTAINING PROTEIN"/>
    <property type="match status" value="1"/>
</dbReference>
<gene>
    <name evidence="3" type="ORF">AAFH96_32315</name>
</gene>
<dbReference type="Gene3D" id="3.90.550.10">
    <property type="entry name" value="Spore Coat Polysaccharide Biosynthesis Protein SpsA, Chain A"/>
    <property type="match status" value="1"/>
</dbReference>
<dbReference type="SUPFAM" id="SSF53448">
    <property type="entry name" value="Nucleotide-diphospho-sugar transferases"/>
    <property type="match status" value="1"/>
</dbReference>
<accession>A0ABV5D0F9</accession>